<protein>
    <submittedName>
        <fullName evidence="2">Uncharacterized protein</fullName>
    </submittedName>
</protein>
<evidence type="ECO:0000256" key="1">
    <source>
        <dbReference type="SAM" id="MobiDB-lite"/>
    </source>
</evidence>
<feature type="region of interest" description="Disordered" evidence="1">
    <location>
        <begin position="138"/>
        <end position="179"/>
    </location>
</feature>
<evidence type="ECO:0000313" key="3">
    <source>
        <dbReference type="Proteomes" id="UP001305414"/>
    </source>
</evidence>
<dbReference type="AlphaFoldDB" id="A0AAN7ULX7"/>
<gene>
    <name evidence="2" type="ORF">RRF57_003521</name>
</gene>
<reference evidence="2 3" key="1">
    <citation type="submission" date="2023-10" db="EMBL/GenBank/DDBJ databases">
        <title>Draft genome sequence of Xylaria bambusicola isolate GMP-LS, the root and basal stem rot pathogen of sugarcane in Indonesia.</title>
        <authorList>
            <person name="Selvaraj P."/>
            <person name="Muralishankar V."/>
            <person name="Muruganantham S."/>
            <person name="Sp S."/>
            <person name="Haryani S."/>
            <person name="Lau K.J.X."/>
            <person name="Naqvi N.I."/>
        </authorList>
    </citation>
    <scope>NUCLEOTIDE SEQUENCE [LARGE SCALE GENOMIC DNA]</scope>
    <source>
        <strain evidence="2">GMP-LS</strain>
    </source>
</reference>
<sequence length="179" mass="19350">MFFRRPQQTFPAATATARIYAETTTPLIPPIQQPVDLPPNPDETCYLHTSIGVTLGMRQTANETSSHLFSNATQSSFVPPVQHSTLCSTDKAGEEDVNMDLDASDYMSTTTFKSTITSTVKKGLADSIWNPANHKARADSVSSVQSFPPPRNTTGEAPIVFSGLTKGPGLKASRWSDES</sequence>
<dbReference type="EMBL" id="JAWHQM010000006">
    <property type="protein sequence ID" value="KAK5627806.1"/>
    <property type="molecule type" value="Genomic_DNA"/>
</dbReference>
<name>A0AAN7ULX7_9PEZI</name>
<organism evidence="2 3">
    <name type="scientific">Xylaria bambusicola</name>
    <dbReference type="NCBI Taxonomy" id="326684"/>
    <lineage>
        <taxon>Eukaryota</taxon>
        <taxon>Fungi</taxon>
        <taxon>Dikarya</taxon>
        <taxon>Ascomycota</taxon>
        <taxon>Pezizomycotina</taxon>
        <taxon>Sordariomycetes</taxon>
        <taxon>Xylariomycetidae</taxon>
        <taxon>Xylariales</taxon>
        <taxon>Xylariaceae</taxon>
        <taxon>Xylaria</taxon>
    </lineage>
</organism>
<accession>A0AAN7ULX7</accession>
<comment type="caution">
    <text evidence="2">The sequence shown here is derived from an EMBL/GenBank/DDBJ whole genome shotgun (WGS) entry which is preliminary data.</text>
</comment>
<dbReference type="Proteomes" id="UP001305414">
    <property type="component" value="Unassembled WGS sequence"/>
</dbReference>
<evidence type="ECO:0000313" key="2">
    <source>
        <dbReference type="EMBL" id="KAK5627806.1"/>
    </source>
</evidence>
<keyword evidence="3" id="KW-1185">Reference proteome</keyword>
<proteinExistence type="predicted"/>